<dbReference type="STRING" id="538381.GCA_001696535_03788"/>
<dbReference type="RefSeq" id="WP_067223353.1">
    <property type="nucleotide sequence ID" value="NZ_JAJGNR010000007.1"/>
</dbReference>
<evidence type="ECO:0000256" key="3">
    <source>
        <dbReference type="ARBA" id="ARBA00022729"/>
    </source>
</evidence>
<accession>A0A285SYL9</accession>
<evidence type="ECO:0000313" key="11">
    <source>
        <dbReference type="Proteomes" id="UP000219331"/>
    </source>
</evidence>
<evidence type="ECO:0000256" key="5">
    <source>
        <dbReference type="ARBA" id="ARBA00023139"/>
    </source>
</evidence>
<dbReference type="SUPFAM" id="SSF50882">
    <property type="entry name" value="beta-Barrel protease inhibitors"/>
    <property type="match status" value="1"/>
</dbReference>
<keyword evidence="11" id="KW-1185">Reference proteome</keyword>
<dbReference type="PIRSF" id="PIRSF034005">
    <property type="entry name" value="OM_lipoprot_Omp19_bac"/>
    <property type="match status" value="1"/>
</dbReference>
<dbReference type="OrthoDB" id="7677911at2"/>
<reference evidence="10 11" key="1">
    <citation type="submission" date="2017-08" db="EMBL/GenBank/DDBJ databases">
        <authorList>
            <person name="de Groot N.N."/>
        </authorList>
    </citation>
    <scope>NUCLEOTIDE SEQUENCE [LARGE SCALE GENOMIC DNA]</scope>
    <source>
        <strain evidence="10 11">USBA 352</strain>
    </source>
</reference>
<dbReference type="EMBL" id="OBML01000007">
    <property type="protein sequence ID" value="SOC13816.1"/>
    <property type="molecule type" value="Genomic_DNA"/>
</dbReference>
<evidence type="ECO:0000256" key="2">
    <source>
        <dbReference type="ARBA" id="ARBA00007138"/>
    </source>
</evidence>
<dbReference type="Proteomes" id="UP000219331">
    <property type="component" value="Unassembled WGS sequence"/>
</dbReference>
<feature type="domain" description="Alkaline proteinase inhibitor/ Outer membrane lipoprotein Omp19" evidence="9">
    <location>
        <begin position="100"/>
        <end position="189"/>
    </location>
</feature>
<keyword evidence="5" id="KW-0564">Palmitate</keyword>
<evidence type="ECO:0000256" key="1">
    <source>
        <dbReference type="ARBA" id="ARBA00004459"/>
    </source>
</evidence>
<sequence>MTRSSRYGAPLIAALGLTVALAGCQRLGYGSQSAPLPATPTAPVASQSLEPLQPMSPTLGPDGQPIQSAPLDGAQTNVAAVDPSAGTAPSGPPAGAREIGRSDMLGGWSIASGADNCKLFMTLTTWSGGYRANSRGCASPQMQTISAWDLQGKQVLLKDASGATVAELYATGAENFSGRTTSGSPIQVYR</sequence>
<comment type="subcellular location">
    <subcellularLocation>
        <location evidence="1">Cell outer membrane</location>
        <topology evidence="1">Lipid-anchor</topology>
    </subcellularLocation>
</comment>
<dbReference type="Pfam" id="PF02974">
    <property type="entry name" value="Inh"/>
    <property type="match status" value="1"/>
</dbReference>
<keyword evidence="3" id="KW-0732">Signal</keyword>
<feature type="region of interest" description="Disordered" evidence="8">
    <location>
        <begin position="33"/>
        <end position="70"/>
    </location>
</feature>
<dbReference type="PROSITE" id="PS51257">
    <property type="entry name" value="PROKAR_LIPOPROTEIN"/>
    <property type="match status" value="1"/>
</dbReference>
<feature type="region of interest" description="Disordered" evidence="8">
    <location>
        <begin position="81"/>
        <end position="100"/>
    </location>
</feature>
<keyword evidence="7" id="KW-0449">Lipoprotein</keyword>
<keyword evidence="4" id="KW-0472">Membrane</keyword>
<dbReference type="GO" id="GO:0009279">
    <property type="term" value="C:cell outer membrane"/>
    <property type="evidence" value="ECO:0007669"/>
    <property type="project" value="UniProtKB-SubCell"/>
</dbReference>
<feature type="compositionally biased region" description="Low complexity" evidence="8">
    <location>
        <begin position="83"/>
        <end position="96"/>
    </location>
</feature>
<dbReference type="InterPro" id="IPR010571">
    <property type="entry name" value="OM_lipoprot_Omp19_bac"/>
</dbReference>
<dbReference type="InterPro" id="IPR016085">
    <property type="entry name" value="Protease_inh_B-barrel_dom"/>
</dbReference>
<proteinExistence type="inferred from homology"/>
<comment type="similarity">
    <text evidence="2">Belongs to the rhizobiaceae omp19 lipoprotein family.</text>
</comment>
<keyword evidence="6" id="KW-0998">Cell outer membrane</keyword>
<name>A0A285SYL9_9HYPH</name>
<organism evidence="10 11">
    <name type="scientific">Stappia indica</name>
    <dbReference type="NCBI Taxonomy" id="538381"/>
    <lineage>
        <taxon>Bacteria</taxon>
        <taxon>Pseudomonadati</taxon>
        <taxon>Pseudomonadota</taxon>
        <taxon>Alphaproteobacteria</taxon>
        <taxon>Hyphomicrobiales</taxon>
        <taxon>Stappiaceae</taxon>
        <taxon>Stappia</taxon>
    </lineage>
</organism>
<evidence type="ECO:0000256" key="4">
    <source>
        <dbReference type="ARBA" id="ARBA00023136"/>
    </source>
</evidence>
<evidence type="ECO:0000313" key="10">
    <source>
        <dbReference type="EMBL" id="SOC13816.1"/>
    </source>
</evidence>
<feature type="compositionally biased region" description="Low complexity" evidence="8">
    <location>
        <begin position="34"/>
        <end position="45"/>
    </location>
</feature>
<evidence type="ECO:0000256" key="8">
    <source>
        <dbReference type="SAM" id="MobiDB-lite"/>
    </source>
</evidence>
<gene>
    <name evidence="10" type="ORF">SAMN05421512_107248</name>
</gene>
<protein>
    <submittedName>
        <fullName evidence="10">Protease inhibitor Inh</fullName>
    </submittedName>
</protein>
<evidence type="ECO:0000256" key="6">
    <source>
        <dbReference type="ARBA" id="ARBA00023237"/>
    </source>
</evidence>
<evidence type="ECO:0000256" key="7">
    <source>
        <dbReference type="ARBA" id="ARBA00023288"/>
    </source>
</evidence>
<evidence type="ECO:0000259" key="9">
    <source>
        <dbReference type="Pfam" id="PF02974"/>
    </source>
</evidence>
<dbReference type="AlphaFoldDB" id="A0A285SYL9"/>
<dbReference type="InterPro" id="IPR021140">
    <property type="entry name" value="Inh/Omp19"/>
</dbReference>
<dbReference type="Gene3D" id="2.40.128.10">
    <property type="match status" value="1"/>
</dbReference>
<dbReference type="GO" id="GO:0004866">
    <property type="term" value="F:endopeptidase inhibitor activity"/>
    <property type="evidence" value="ECO:0007669"/>
    <property type="project" value="InterPro"/>
</dbReference>